<dbReference type="SMART" id="SM00220">
    <property type="entry name" value="S_TKc"/>
    <property type="match status" value="1"/>
</dbReference>
<comment type="subcellular location">
    <subcellularLocation>
        <location evidence="1">Nucleus</location>
    </subcellularLocation>
</comment>
<keyword evidence="5" id="KW-0808">Transferase</keyword>
<organism evidence="15">
    <name type="scientific">Oryza glumipatula</name>
    <dbReference type="NCBI Taxonomy" id="40148"/>
    <lineage>
        <taxon>Eukaryota</taxon>
        <taxon>Viridiplantae</taxon>
        <taxon>Streptophyta</taxon>
        <taxon>Embryophyta</taxon>
        <taxon>Tracheophyta</taxon>
        <taxon>Spermatophyta</taxon>
        <taxon>Magnoliopsida</taxon>
        <taxon>Liliopsida</taxon>
        <taxon>Poales</taxon>
        <taxon>Poaceae</taxon>
        <taxon>BOP clade</taxon>
        <taxon>Oryzoideae</taxon>
        <taxon>Oryzeae</taxon>
        <taxon>Oryzinae</taxon>
        <taxon>Oryza</taxon>
    </lineage>
</organism>
<name>A0A0D9ZCB0_9ORYZ</name>
<evidence type="ECO:0000256" key="6">
    <source>
        <dbReference type="ARBA" id="ARBA00022741"/>
    </source>
</evidence>
<dbReference type="InterPro" id="IPR010776">
    <property type="entry name" value="Hop2_WH_dom"/>
</dbReference>
<dbReference type="PROSITE" id="PS00108">
    <property type="entry name" value="PROTEIN_KINASE_ST"/>
    <property type="match status" value="1"/>
</dbReference>
<evidence type="ECO:0000256" key="9">
    <source>
        <dbReference type="ARBA" id="ARBA00023054"/>
    </source>
</evidence>
<dbReference type="PANTHER" id="PTHR24058:SF103">
    <property type="entry name" value="SERINE_THREONINE-PROTEIN KINASE PRP4 HOMOLOG"/>
    <property type="match status" value="1"/>
</dbReference>
<evidence type="ECO:0000259" key="14">
    <source>
        <dbReference type="PROSITE" id="PS50011"/>
    </source>
</evidence>
<dbReference type="InterPro" id="IPR000719">
    <property type="entry name" value="Prot_kinase_dom"/>
</dbReference>
<dbReference type="Proteomes" id="UP000026961">
    <property type="component" value="Chromosome 3"/>
</dbReference>
<dbReference type="EnsemblPlants" id="OGLUM03G31770.2">
    <property type="protein sequence ID" value="OGLUM03G31770.2"/>
    <property type="gene ID" value="OGLUM03G31770"/>
</dbReference>
<dbReference type="EC" id="2.7.11.1" evidence="2"/>
<protein>
    <recommendedName>
        <fullName evidence="3">Homologous-pairing protein 2 homolog</fullName>
        <ecNumber evidence="2">2.7.11.1</ecNumber>
    </recommendedName>
</protein>
<dbReference type="Gene3D" id="3.30.200.20">
    <property type="entry name" value="Phosphorylase Kinase, domain 1"/>
    <property type="match status" value="1"/>
</dbReference>
<dbReference type="PROSITE" id="PS50011">
    <property type="entry name" value="PROTEIN_KINASE_DOM"/>
    <property type="match status" value="1"/>
</dbReference>
<feature type="compositionally biased region" description="Basic residues" evidence="13">
    <location>
        <begin position="33"/>
        <end position="47"/>
    </location>
</feature>
<dbReference type="Pfam" id="PF07106">
    <property type="entry name" value="WHD_TBPIP"/>
    <property type="match status" value="1"/>
</dbReference>
<dbReference type="Gene3D" id="1.10.510.10">
    <property type="entry name" value="Transferase(Phosphotransferase) domain 1"/>
    <property type="match status" value="1"/>
</dbReference>
<evidence type="ECO:0000256" key="7">
    <source>
        <dbReference type="ARBA" id="ARBA00022777"/>
    </source>
</evidence>
<feature type="region of interest" description="Disordered" evidence="13">
    <location>
        <begin position="1"/>
        <end position="61"/>
    </location>
</feature>
<dbReference type="Gene3D" id="1.10.10.10">
    <property type="entry name" value="Winged helix-like DNA-binding domain superfamily/Winged helix DNA-binding domain"/>
    <property type="match status" value="1"/>
</dbReference>
<comment type="similarity">
    <text evidence="11">Belongs to the protein kinase superfamily. CMGC Ser/Thr protein kinase family.</text>
</comment>
<evidence type="ECO:0000256" key="2">
    <source>
        <dbReference type="ARBA" id="ARBA00012513"/>
    </source>
</evidence>
<feature type="region of interest" description="Disordered" evidence="13">
    <location>
        <begin position="242"/>
        <end position="295"/>
    </location>
</feature>
<dbReference type="Pfam" id="PF00069">
    <property type="entry name" value="Pkinase"/>
    <property type="match status" value="1"/>
</dbReference>
<dbReference type="InterPro" id="IPR050494">
    <property type="entry name" value="Ser_Thr_dual-spec_kinase"/>
</dbReference>
<sequence>MASEEAARSHLSPRKHRRSPHDDDDAEDGASSPKRHKRGHHRHRHRVSPAAADPAEGEAEDGEILDQATAAVGVGVGRGLDADAGETGSVQGVLPAPEHGDNSDADLNIHLETHLKSMIIQQSQIMLLMKPLWNIILEDLLAQETIMKLIPRTAYDPVMLAEKLAFKLMAQETVHGEPDRYSNRRWETEERGCYKKRKKSGCHIGRHTDICNSEEKHLDERKHGSLVEKKVDLHGLAYHERRSGDGRFDQKASAHHGHGEGREMDRWNNSTRKKDEEWRNRKNDTARNSYKETDRVGSRYGEEKLNDSIDKRDKRGFRGKEMDACWSRAVNGNEGSISYTHANYGMSGIYKDGSSFGGDDTKAKCKRRPEEEKKEPYSKSSSNYVREEDEENYLENIEDRKQQEKSAHYIDNKEINNDPAATKQRSNNLRAKEDITNDHELSNVFVGAKFYNVRKSPTLPKISISLGTSDNKRATSASGLQEGSSRISHNKRTTSASGLQEGIPMRGKQIILGNVIDGEQPIDRKLGNENSMLAKENTLHDNWEDEEGYYIYHFGEVLQGHYEITARRGKGVFSTVVHAKDLKAQKDGCREVAIKIICNNIEKSGKREISILEKLGTADREDKQHFLESLHMNLREVIKKFGHGTGLKLTAVRAYAKHIFIALKHLRHCGVLHCDIKPDNILVNKDNNLLKLCDFGSAMSAGNNEITPYLVSRFYRAPEIILGLPYDHPLDMWSAGCCLSELYTGKILFDGSTNNDMLRLHMELKGPFPKKMLRKGAFTMQHFDQNLNFLARKKDPITKTVVNRLLLNIKPKGVGSAISSCPGDDPKMISSFKDLLEKIFVLDPKKRITVPEALSHPFITGNIGPSTMDRSMLLLEPRAAPKRTSVVLWRENPKVTDFGGPHRSVTLINNSKGVAKTLPFSFLPQTFSPFAGGGGGGGGAARRRCLPNLIASKQNRPLNSQNVADALQKFSLKKTAVQKALDALADSGQISFKEYGKQKIYLARQDQFNIPNGEELEEMKKANIKLQEELADQKKAISEVESEVRGLQSNLTLAEIKSKEAKLQREVQEMEEKLNKLRNGVILVKPEDKKIIEESFSEKVNQWRKRKRMFKELWDNITENSPKDQKEFKEELGLEYDEDVGVNLQSYSDMLTSLSKRRKVSR</sequence>
<dbReference type="GO" id="GO:0005634">
    <property type="term" value="C:nucleus"/>
    <property type="evidence" value="ECO:0007669"/>
    <property type="project" value="UniProtKB-SubCell"/>
</dbReference>
<evidence type="ECO:0000256" key="1">
    <source>
        <dbReference type="ARBA" id="ARBA00004123"/>
    </source>
</evidence>
<evidence type="ECO:0000256" key="4">
    <source>
        <dbReference type="ARBA" id="ARBA00022527"/>
    </source>
</evidence>
<evidence type="ECO:0000313" key="15">
    <source>
        <dbReference type="EnsemblPlants" id="OGLUM03G31770.2"/>
    </source>
</evidence>
<evidence type="ECO:0000256" key="11">
    <source>
        <dbReference type="ARBA" id="ARBA00023596"/>
    </source>
</evidence>
<feature type="region of interest" description="Disordered" evidence="13">
    <location>
        <begin position="82"/>
        <end position="105"/>
    </location>
</feature>
<feature type="compositionally biased region" description="Basic and acidic residues" evidence="13">
    <location>
        <begin position="359"/>
        <end position="377"/>
    </location>
</feature>
<evidence type="ECO:0000256" key="10">
    <source>
        <dbReference type="ARBA" id="ARBA00023242"/>
    </source>
</evidence>
<keyword evidence="4" id="KW-0723">Serine/threonine-protein kinase</keyword>
<dbReference type="SUPFAM" id="SSF56112">
    <property type="entry name" value="Protein kinase-like (PK-like)"/>
    <property type="match status" value="1"/>
</dbReference>
<dbReference type="InterPro" id="IPR011009">
    <property type="entry name" value="Kinase-like_dom_sf"/>
</dbReference>
<dbReference type="InterPro" id="IPR040661">
    <property type="entry name" value="LZ3wCH"/>
</dbReference>
<accession>A0A0D9ZCB0</accession>
<dbReference type="Gramene" id="OGLUM03G31770.2">
    <property type="protein sequence ID" value="OGLUM03G31770.2"/>
    <property type="gene ID" value="OGLUM03G31770"/>
</dbReference>
<evidence type="ECO:0000256" key="13">
    <source>
        <dbReference type="SAM" id="MobiDB-lite"/>
    </source>
</evidence>
<dbReference type="InterPro" id="IPR036388">
    <property type="entry name" value="WH-like_DNA-bd_sf"/>
</dbReference>
<keyword evidence="10" id="KW-0539">Nucleus</keyword>
<keyword evidence="9 12" id="KW-0175">Coiled coil</keyword>
<evidence type="ECO:0000256" key="3">
    <source>
        <dbReference type="ARBA" id="ARBA00016093"/>
    </source>
</evidence>
<feature type="region of interest" description="Disordered" evidence="13">
    <location>
        <begin position="350"/>
        <end position="434"/>
    </location>
</feature>
<keyword evidence="7" id="KW-0418">Kinase</keyword>
<proteinExistence type="inferred from homology"/>
<keyword evidence="8" id="KW-0067">ATP-binding</keyword>
<feature type="coiled-coil region" evidence="12">
    <location>
        <begin position="1016"/>
        <end position="1080"/>
    </location>
</feature>
<dbReference type="GO" id="GO:0005524">
    <property type="term" value="F:ATP binding"/>
    <property type="evidence" value="ECO:0007669"/>
    <property type="project" value="UniProtKB-KW"/>
</dbReference>
<dbReference type="PANTHER" id="PTHR24058">
    <property type="entry name" value="DUAL SPECIFICITY PROTEIN KINASE"/>
    <property type="match status" value="1"/>
</dbReference>
<dbReference type="GO" id="GO:0004674">
    <property type="term" value="F:protein serine/threonine kinase activity"/>
    <property type="evidence" value="ECO:0007669"/>
    <property type="project" value="UniProtKB-KW"/>
</dbReference>
<dbReference type="AlphaFoldDB" id="A0A0D9ZCB0"/>
<reference evidence="15" key="2">
    <citation type="submission" date="2018-05" db="EMBL/GenBank/DDBJ databases">
        <title>OgluRS3 (Oryza glumaepatula Reference Sequence Version 3).</title>
        <authorList>
            <person name="Zhang J."/>
            <person name="Kudrna D."/>
            <person name="Lee S."/>
            <person name="Talag J."/>
            <person name="Welchert J."/>
            <person name="Wing R.A."/>
        </authorList>
    </citation>
    <scope>NUCLEOTIDE SEQUENCE [LARGE SCALE GENOMIC DNA]</scope>
</reference>
<feature type="domain" description="Protein kinase" evidence="14">
    <location>
        <begin position="562"/>
        <end position="859"/>
    </location>
</feature>
<evidence type="ECO:0000313" key="16">
    <source>
        <dbReference type="Proteomes" id="UP000026961"/>
    </source>
</evidence>
<dbReference type="FunFam" id="1.10.510.10:FF:000078">
    <property type="entry name" value="Serine/threonine-protein kinase PRP4 homolog"/>
    <property type="match status" value="1"/>
</dbReference>
<evidence type="ECO:0000256" key="5">
    <source>
        <dbReference type="ARBA" id="ARBA00022679"/>
    </source>
</evidence>
<dbReference type="InterPro" id="IPR008271">
    <property type="entry name" value="Ser/Thr_kinase_AS"/>
</dbReference>
<feature type="compositionally biased region" description="Basic and acidic residues" evidence="13">
    <location>
        <begin position="397"/>
        <end position="416"/>
    </location>
</feature>
<dbReference type="Pfam" id="PF18517">
    <property type="entry name" value="LZ3wCH"/>
    <property type="match status" value="1"/>
</dbReference>
<keyword evidence="16" id="KW-1185">Reference proteome</keyword>
<feature type="compositionally biased region" description="Polar residues" evidence="13">
    <location>
        <begin position="465"/>
        <end position="498"/>
    </location>
</feature>
<evidence type="ECO:0000256" key="12">
    <source>
        <dbReference type="SAM" id="Coils"/>
    </source>
</evidence>
<keyword evidence="6" id="KW-0547">Nucleotide-binding</keyword>
<feature type="region of interest" description="Disordered" evidence="13">
    <location>
        <begin position="465"/>
        <end position="500"/>
    </location>
</feature>
<evidence type="ECO:0000256" key="8">
    <source>
        <dbReference type="ARBA" id="ARBA00022840"/>
    </source>
</evidence>
<reference evidence="15" key="1">
    <citation type="submission" date="2015-04" db="UniProtKB">
        <authorList>
            <consortium name="EnsemblPlants"/>
        </authorList>
    </citation>
    <scope>IDENTIFICATION</scope>
</reference>